<keyword evidence="1" id="KW-0813">Transport</keyword>
<dbReference type="GO" id="GO:0005886">
    <property type="term" value="C:plasma membrane"/>
    <property type="evidence" value="ECO:0007669"/>
    <property type="project" value="TreeGrafter"/>
</dbReference>
<dbReference type="SUPFAM" id="SSF54862">
    <property type="entry name" value="4Fe-4S ferredoxins"/>
    <property type="match status" value="1"/>
</dbReference>
<feature type="transmembrane region" description="Helical" evidence="7">
    <location>
        <begin position="57"/>
        <end position="75"/>
    </location>
</feature>
<dbReference type="InterPro" id="IPR017896">
    <property type="entry name" value="4Fe4S_Fe-S-bd"/>
</dbReference>
<evidence type="ECO:0000256" key="7">
    <source>
        <dbReference type="SAM" id="Phobius"/>
    </source>
</evidence>
<dbReference type="InterPro" id="IPR013783">
    <property type="entry name" value="Ig-like_fold"/>
</dbReference>
<dbReference type="InterPro" id="IPR032879">
    <property type="entry name" value="FixG_C"/>
</dbReference>
<dbReference type="InterPro" id="IPR014116">
    <property type="entry name" value="Cyt_c_oxidase_cbb3_FixG"/>
</dbReference>
<dbReference type="STRING" id="560819.SAMN05428998_11419"/>
<feature type="transmembrane region" description="Helical" evidence="7">
    <location>
        <begin position="109"/>
        <end position="130"/>
    </location>
</feature>
<keyword evidence="7" id="KW-0472">Membrane</keyword>
<reference evidence="9 10" key="1">
    <citation type="submission" date="2017-04" db="EMBL/GenBank/DDBJ databases">
        <authorList>
            <person name="Afonso C.L."/>
            <person name="Miller P.J."/>
            <person name="Scott M.A."/>
            <person name="Spackman E."/>
            <person name="Goraichik I."/>
            <person name="Dimitrov K.M."/>
            <person name="Suarez D.L."/>
            <person name="Swayne D.E."/>
        </authorList>
    </citation>
    <scope>NUCLEOTIDE SEQUENCE [LARGE SCALE GENOMIC DNA]</scope>
    <source>
        <strain evidence="9 10">USBA 355</strain>
    </source>
</reference>
<dbReference type="NCBIfam" id="TIGR02745">
    <property type="entry name" value="ccoG_rdxA_fixG"/>
    <property type="match status" value="1"/>
</dbReference>
<protein>
    <submittedName>
        <fullName evidence="9">Cytochrome c oxidase accessory protein FixG</fullName>
    </submittedName>
</protein>
<evidence type="ECO:0000256" key="2">
    <source>
        <dbReference type="ARBA" id="ARBA00022485"/>
    </source>
</evidence>
<feature type="domain" description="4Fe-4S ferredoxin-type" evidence="8">
    <location>
        <begin position="280"/>
        <end position="309"/>
    </location>
</feature>
<dbReference type="PROSITE" id="PS51379">
    <property type="entry name" value="4FE4S_FER_2"/>
    <property type="match status" value="1"/>
</dbReference>
<dbReference type="GO" id="GO:0046872">
    <property type="term" value="F:metal ion binding"/>
    <property type="evidence" value="ECO:0007669"/>
    <property type="project" value="UniProtKB-KW"/>
</dbReference>
<dbReference type="EMBL" id="FWZX01000014">
    <property type="protein sequence ID" value="SMF40445.1"/>
    <property type="molecule type" value="Genomic_DNA"/>
</dbReference>
<keyword evidence="6" id="KW-0411">Iron-sulfur</keyword>
<evidence type="ECO:0000256" key="3">
    <source>
        <dbReference type="ARBA" id="ARBA00022723"/>
    </source>
</evidence>
<keyword evidence="5" id="KW-0408">Iron</keyword>
<evidence type="ECO:0000256" key="1">
    <source>
        <dbReference type="ARBA" id="ARBA00022448"/>
    </source>
</evidence>
<dbReference type="PROSITE" id="PS00198">
    <property type="entry name" value="4FE4S_FER_1"/>
    <property type="match status" value="1"/>
</dbReference>
<keyword evidence="4" id="KW-0249">Electron transport</keyword>
<dbReference type="PANTHER" id="PTHR30176:SF3">
    <property type="entry name" value="FERREDOXIN-TYPE PROTEIN NAPH"/>
    <property type="match status" value="1"/>
</dbReference>
<keyword evidence="7" id="KW-0812">Transmembrane</keyword>
<feature type="transmembrane region" description="Helical" evidence="7">
    <location>
        <begin position="183"/>
        <end position="199"/>
    </location>
</feature>
<sequence>MSDEIVVEEVSSVREQKEALKRREEAPAGATAGRDQPLYADRVKVYPRKVWGTFRRLKWAALGLLLAIYYLVPWIRWDRGPGAPDQAVLIDMPSRRAYFFFIEIWPQEVYYLTGLLILAAVGLFFVTSLAGRVWCGYACPQTVWTDLFMWVERLVEGDRNARMRLDRQPFSVGKLARKATKHGIWLLIAFVTGGAWIMYFKDAPTLVHELVTFRAAESVWLFIGLFTFTTYLLAGWAREQVCTYMCPWPRFQAAMFDEDTLIVTYQRWRGEPRGKLKKGENDDWSKRGDCIDCKACVAVCPTGIDIRDGQQLECINCALCIDACNDVMAKLGRPGELITYDTEANQIAQEQGNPRPRYKLIRIRTIFYALLFVGVATVMLGQLLFRNTLDINVLHDRNPLFVTLSNGDIRNGYTVKLLNKTREQRTFVLSFAGLPGATMDVLEHPADGDAVLLIAAPDSVATYDVQVRAPRSESVGESHPVTFTLTDPYKGETVTYKSVFRGPER</sequence>
<dbReference type="GO" id="GO:0051539">
    <property type="term" value="F:4 iron, 4 sulfur cluster binding"/>
    <property type="evidence" value="ECO:0007669"/>
    <property type="project" value="UniProtKB-KW"/>
</dbReference>
<organism evidence="9 10">
    <name type="scientific">Tistlia consotensis USBA 355</name>
    <dbReference type="NCBI Taxonomy" id="560819"/>
    <lineage>
        <taxon>Bacteria</taxon>
        <taxon>Pseudomonadati</taxon>
        <taxon>Pseudomonadota</taxon>
        <taxon>Alphaproteobacteria</taxon>
        <taxon>Rhodospirillales</taxon>
        <taxon>Rhodovibrionaceae</taxon>
        <taxon>Tistlia</taxon>
    </lineage>
</organism>
<dbReference type="AlphaFoldDB" id="A0A1Y6C7B4"/>
<feature type="transmembrane region" description="Helical" evidence="7">
    <location>
        <begin position="365"/>
        <end position="385"/>
    </location>
</feature>
<evidence type="ECO:0000256" key="4">
    <source>
        <dbReference type="ARBA" id="ARBA00022982"/>
    </source>
</evidence>
<accession>A0A1Y6C7B4</accession>
<dbReference type="Pfam" id="PF12801">
    <property type="entry name" value="Fer4_5"/>
    <property type="match status" value="1"/>
</dbReference>
<dbReference type="Gene3D" id="1.10.1060.10">
    <property type="entry name" value="Alpha-helical ferredoxin"/>
    <property type="match status" value="1"/>
</dbReference>
<dbReference type="Proteomes" id="UP000192917">
    <property type="component" value="Unassembled WGS sequence"/>
</dbReference>
<dbReference type="Pfam" id="PF13746">
    <property type="entry name" value="Fer4_18"/>
    <property type="match status" value="1"/>
</dbReference>
<dbReference type="InterPro" id="IPR051684">
    <property type="entry name" value="Electron_Trans/Redox"/>
</dbReference>
<evidence type="ECO:0000259" key="8">
    <source>
        <dbReference type="PROSITE" id="PS51379"/>
    </source>
</evidence>
<evidence type="ECO:0000313" key="10">
    <source>
        <dbReference type="Proteomes" id="UP000192917"/>
    </source>
</evidence>
<keyword evidence="3" id="KW-0479">Metal-binding</keyword>
<dbReference type="PANTHER" id="PTHR30176">
    <property type="entry name" value="FERREDOXIN-TYPE PROTEIN NAPH"/>
    <property type="match status" value="1"/>
</dbReference>
<dbReference type="RefSeq" id="WP_085123848.1">
    <property type="nucleotide sequence ID" value="NZ_FWZX01000014.1"/>
</dbReference>
<feature type="transmembrane region" description="Helical" evidence="7">
    <location>
        <begin position="219"/>
        <end position="237"/>
    </location>
</feature>
<dbReference type="InterPro" id="IPR009051">
    <property type="entry name" value="Helical_ferredxn"/>
</dbReference>
<dbReference type="Gene3D" id="2.60.40.10">
    <property type="entry name" value="Immunoglobulins"/>
    <property type="match status" value="1"/>
</dbReference>
<evidence type="ECO:0000256" key="6">
    <source>
        <dbReference type="ARBA" id="ARBA00023014"/>
    </source>
</evidence>
<name>A0A1Y6C7B4_9PROT</name>
<keyword evidence="2" id="KW-0004">4Fe-4S</keyword>
<keyword evidence="7" id="KW-1133">Transmembrane helix</keyword>
<dbReference type="Pfam" id="PF11614">
    <property type="entry name" value="FixG_C"/>
    <property type="match status" value="1"/>
</dbReference>
<dbReference type="InterPro" id="IPR017900">
    <property type="entry name" value="4Fe4S_Fe_S_CS"/>
</dbReference>
<evidence type="ECO:0000313" key="9">
    <source>
        <dbReference type="EMBL" id="SMF40445.1"/>
    </source>
</evidence>
<proteinExistence type="predicted"/>
<evidence type="ECO:0000256" key="5">
    <source>
        <dbReference type="ARBA" id="ARBA00023004"/>
    </source>
</evidence>
<keyword evidence="10" id="KW-1185">Reference proteome</keyword>
<gene>
    <name evidence="9" type="ORF">SAMN05428998_11419</name>
</gene>